<feature type="domain" description="YceM-like C-terminal" evidence="2">
    <location>
        <begin position="150"/>
        <end position="246"/>
    </location>
</feature>
<evidence type="ECO:0000259" key="1">
    <source>
        <dbReference type="Pfam" id="PF01408"/>
    </source>
</evidence>
<dbReference type="RefSeq" id="WP_086170556.1">
    <property type="nucleotide sequence ID" value="NZ_MRYD01000097.1"/>
</dbReference>
<evidence type="ECO:0000313" key="4">
    <source>
        <dbReference type="Proteomes" id="UP000194266"/>
    </source>
</evidence>
<comment type="caution">
    <text evidence="3">The sequence shown here is derived from an EMBL/GenBank/DDBJ whole genome shotgun (WGS) entry which is preliminary data.</text>
</comment>
<dbReference type="InterPro" id="IPR000683">
    <property type="entry name" value="Gfo/Idh/MocA-like_OxRdtase_N"/>
</dbReference>
<dbReference type="PANTHER" id="PTHR43708:SF4">
    <property type="entry name" value="OXIDOREDUCTASE YCEM-RELATED"/>
    <property type="match status" value="1"/>
</dbReference>
<accession>A0ABX3YHK7</accession>
<evidence type="ECO:0000313" key="3">
    <source>
        <dbReference type="EMBL" id="OSZ58949.1"/>
    </source>
</evidence>
<feature type="domain" description="Gfo/Idh/MocA-like oxidoreductase N-terminal" evidence="1">
    <location>
        <begin position="15"/>
        <end position="131"/>
    </location>
</feature>
<dbReference type="SUPFAM" id="SSF55347">
    <property type="entry name" value="Glyceraldehyde-3-phosphate dehydrogenase-like, C-terminal domain"/>
    <property type="match status" value="1"/>
</dbReference>
<dbReference type="PANTHER" id="PTHR43708">
    <property type="entry name" value="CONSERVED EXPRESSED OXIDOREDUCTASE (EUROFUNG)"/>
    <property type="match status" value="1"/>
</dbReference>
<dbReference type="Pfam" id="PF01408">
    <property type="entry name" value="GFO_IDH_MocA"/>
    <property type="match status" value="1"/>
</dbReference>
<dbReference type="Gene3D" id="3.30.360.10">
    <property type="entry name" value="Dihydrodipicolinate Reductase, domain 2"/>
    <property type="match status" value="1"/>
</dbReference>
<dbReference type="Proteomes" id="UP000194266">
    <property type="component" value="Unassembled WGS sequence"/>
</dbReference>
<gene>
    <name evidence="3" type="ORF">OQI_18975</name>
</gene>
<dbReference type="Gene3D" id="3.40.50.720">
    <property type="entry name" value="NAD(P)-binding Rossmann-like Domain"/>
    <property type="match status" value="1"/>
</dbReference>
<protein>
    <submittedName>
        <fullName evidence="3">Oxidoreductase</fullName>
    </submittedName>
</protein>
<dbReference type="EMBL" id="MRYD01000097">
    <property type="protein sequence ID" value="OSZ58949.1"/>
    <property type="molecule type" value="Genomic_DNA"/>
</dbReference>
<name>A0ABX3YHK7_9ACTN</name>
<proteinExistence type="predicted"/>
<reference evidence="3 4" key="1">
    <citation type="submission" date="2016-12" db="EMBL/GenBank/DDBJ databases">
        <title>Genome Mining:The Detection of Biosynthetic Gene Clusters to Aid in the Expression of Curamycin A produced by Streptomyces sp. strain CZA14.</title>
        <authorList>
            <person name="Durrell K.A."/>
            <person name="Kirby B.M."/>
            <person name="Khan W."/>
            <person name="Mthethwa T."/>
            <person name="Le Roes-Hill M."/>
        </authorList>
    </citation>
    <scope>NUCLEOTIDE SEQUENCE [LARGE SCALE GENOMIC DNA]</scope>
    <source>
        <strain evidence="3 4">CZA14</strain>
    </source>
</reference>
<dbReference type="SUPFAM" id="SSF51735">
    <property type="entry name" value="NAD(P)-binding Rossmann-fold domains"/>
    <property type="match status" value="1"/>
</dbReference>
<dbReference type="InterPro" id="IPR051317">
    <property type="entry name" value="Gfo/Idh/MocA_oxidoreduct"/>
</dbReference>
<sequence length="310" mass="33900">MEPTAHTAADGSLPVAVIGLGGIAQKAYLPVLGALPGLDLRLMTRDPGKLARIGRAYRVRHLFTDLDDVIASGIRAAFVHAPTEHHHALVTRLLEADIDVLVDKPLSYSLAESRRMTELARERGRSLMVGFNRRYAPAYTQALDGPRDLVVLQKDRHAGTGDVRTIVLDDFIHLVDTLRMLAPRQADLDVHGKVVDGQLHHVVLRAAAPGFTGLAVMNRSGGSAGEVLQAAGADRRRDVVNLTDVTEHDGVPSLRRGSDWEPVGRRRGFEAMCLHFLDAVRTGERLDAGDALITHEWCEEIVTRLTAQPR</sequence>
<dbReference type="Pfam" id="PF21378">
    <property type="entry name" value="YceM-like_C"/>
    <property type="match status" value="1"/>
</dbReference>
<organism evidence="3 4">
    <name type="scientific">Streptomyces pharetrae CZA14</name>
    <dbReference type="NCBI Taxonomy" id="1144883"/>
    <lineage>
        <taxon>Bacteria</taxon>
        <taxon>Bacillati</taxon>
        <taxon>Actinomycetota</taxon>
        <taxon>Actinomycetes</taxon>
        <taxon>Kitasatosporales</taxon>
        <taxon>Streptomycetaceae</taxon>
        <taxon>Streptomyces</taxon>
    </lineage>
</organism>
<evidence type="ECO:0000259" key="2">
    <source>
        <dbReference type="Pfam" id="PF21378"/>
    </source>
</evidence>
<dbReference type="InterPro" id="IPR048477">
    <property type="entry name" value="YceM-like_C"/>
</dbReference>
<keyword evidence="4" id="KW-1185">Reference proteome</keyword>
<dbReference type="InterPro" id="IPR036291">
    <property type="entry name" value="NAD(P)-bd_dom_sf"/>
</dbReference>